<sequence length="65" mass="7508">MKQLILIFLLFTLISCEPRKNNTPLIVTQIRLSKNIGTPKYYIIILNRDIVVVTTTNYKIGDTLK</sequence>
<protein>
    <submittedName>
        <fullName evidence="1">Uncharacterized protein</fullName>
    </submittedName>
</protein>
<dbReference type="EMBL" id="LAZR01022564">
    <property type="protein sequence ID" value="KKL81436.1"/>
    <property type="molecule type" value="Genomic_DNA"/>
</dbReference>
<reference evidence="1" key="1">
    <citation type="journal article" date="2015" name="Nature">
        <title>Complex archaea that bridge the gap between prokaryotes and eukaryotes.</title>
        <authorList>
            <person name="Spang A."/>
            <person name="Saw J.H."/>
            <person name="Jorgensen S.L."/>
            <person name="Zaremba-Niedzwiedzka K."/>
            <person name="Martijn J."/>
            <person name="Lind A.E."/>
            <person name="van Eijk R."/>
            <person name="Schleper C."/>
            <person name="Guy L."/>
            <person name="Ettema T.J."/>
        </authorList>
    </citation>
    <scope>NUCLEOTIDE SEQUENCE</scope>
</reference>
<proteinExistence type="predicted"/>
<name>A0A0F9FT23_9ZZZZ</name>
<comment type="caution">
    <text evidence="1">The sequence shown here is derived from an EMBL/GenBank/DDBJ whole genome shotgun (WGS) entry which is preliminary data.</text>
</comment>
<organism evidence="1">
    <name type="scientific">marine sediment metagenome</name>
    <dbReference type="NCBI Taxonomy" id="412755"/>
    <lineage>
        <taxon>unclassified sequences</taxon>
        <taxon>metagenomes</taxon>
        <taxon>ecological metagenomes</taxon>
    </lineage>
</organism>
<dbReference type="PROSITE" id="PS51257">
    <property type="entry name" value="PROKAR_LIPOPROTEIN"/>
    <property type="match status" value="1"/>
</dbReference>
<evidence type="ECO:0000313" key="1">
    <source>
        <dbReference type="EMBL" id="KKL81436.1"/>
    </source>
</evidence>
<dbReference type="AlphaFoldDB" id="A0A0F9FT23"/>
<gene>
    <name evidence="1" type="ORF">LCGC14_1994810</name>
</gene>
<accession>A0A0F9FT23</accession>